<comment type="caution">
    <text evidence="2">The sequence shown here is derived from an EMBL/GenBank/DDBJ whole genome shotgun (WGS) entry which is preliminary data.</text>
</comment>
<name>A0A2S6NAY0_9HYPH</name>
<evidence type="ECO:0000256" key="1">
    <source>
        <dbReference type="SAM" id="MobiDB-lite"/>
    </source>
</evidence>
<accession>A0A2S6NAY0</accession>
<feature type="compositionally biased region" description="Basic and acidic residues" evidence="1">
    <location>
        <begin position="1"/>
        <end position="14"/>
    </location>
</feature>
<evidence type="ECO:0000313" key="2">
    <source>
        <dbReference type="EMBL" id="PPQ31757.1"/>
    </source>
</evidence>
<feature type="region of interest" description="Disordered" evidence="1">
    <location>
        <begin position="1"/>
        <end position="23"/>
    </location>
</feature>
<proteinExistence type="predicted"/>
<dbReference type="AlphaFoldDB" id="A0A2S6NAY0"/>
<gene>
    <name evidence="2" type="ORF">CCR94_08160</name>
</gene>
<protein>
    <submittedName>
        <fullName evidence="2">Uncharacterized protein</fullName>
    </submittedName>
</protein>
<dbReference type="Proteomes" id="UP000239089">
    <property type="component" value="Unassembled WGS sequence"/>
</dbReference>
<evidence type="ECO:0000313" key="3">
    <source>
        <dbReference type="Proteomes" id="UP000239089"/>
    </source>
</evidence>
<sequence>MERLNKQLKRKADEPGLIINAPPFDARSPDTAIGIVNIPGVQQQYGQNFGKSVIPYRPSAPVFSAPIGPRR</sequence>
<reference evidence="2 3" key="1">
    <citation type="journal article" date="2018" name="Arch. Microbiol.">
        <title>New insights into the metabolic potential of the phototrophic purple bacterium Rhodopila globiformis DSM 161(T) from its draft genome sequence and evidence for a vanadium-dependent nitrogenase.</title>
        <authorList>
            <person name="Imhoff J.F."/>
            <person name="Rahn T."/>
            <person name="Kunzel S."/>
            <person name="Neulinger S.C."/>
        </authorList>
    </citation>
    <scope>NUCLEOTIDE SEQUENCE [LARGE SCALE GENOMIC DNA]</scope>
    <source>
        <strain evidence="2 3">DSM 16996</strain>
    </source>
</reference>
<dbReference type="EMBL" id="NHSJ01000051">
    <property type="protein sequence ID" value="PPQ31757.1"/>
    <property type="molecule type" value="Genomic_DNA"/>
</dbReference>
<keyword evidence="3" id="KW-1185">Reference proteome</keyword>
<organism evidence="2 3">
    <name type="scientific">Rhodoblastus sphagnicola</name>
    <dbReference type="NCBI Taxonomy" id="333368"/>
    <lineage>
        <taxon>Bacteria</taxon>
        <taxon>Pseudomonadati</taxon>
        <taxon>Pseudomonadota</taxon>
        <taxon>Alphaproteobacteria</taxon>
        <taxon>Hyphomicrobiales</taxon>
        <taxon>Rhodoblastaceae</taxon>
        <taxon>Rhodoblastus</taxon>
    </lineage>
</organism>
<dbReference type="OrthoDB" id="7376530at2"/>